<evidence type="ECO:0000256" key="1">
    <source>
        <dbReference type="SAM" id="MobiDB-lite"/>
    </source>
</evidence>
<gene>
    <name evidence="3" type="ORF">HND93_01500</name>
</gene>
<feature type="chain" id="PRO_5045972102" evidence="2">
    <location>
        <begin position="29"/>
        <end position="421"/>
    </location>
</feature>
<evidence type="ECO:0000256" key="2">
    <source>
        <dbReference type="SAM" id="SignalP"/>
    </source>
</evidence>
<reference evidence="3 4" key="1">
    <citation type="submission" date="2020-05" db="EMBL/GenBank/DDBJ databases">
        <title>Azospirillum oleiclasticum sp. nov, a nitrogen-fixing and heavy crude oil-emulsifying bacterium isolated from the crude oil of Yumen Oilfield.</title>
        <authorList>
            <person name="Wu D."/>
            <person name="Cai M."/>
            <person name="Zhang X."/>
        </authorList>
    </citation>
    <scope>NUCLEOTIDE SEQUENCE [LARGE SCALE GENOMIC DNA]</scope>
    <source>
        <strain evidence="3 4">ROY-1-1-2</strain>
    </source>
</reference>
<keyword evidence="4" id="KW-1185">Reference proteome</keyword>
<proteinExistence type="predicted"/>
<dbReference type="EMBL" id="JABFDB010000001">
    <property type="protein sequence ID" value="NYZ18371.1"/>
    <property type="molecule type" value="Genomic_DNA"/>
</dbReference>
<accession>A0ABX2T241</accession>
<sequence>MLHRSVPRLFTGLLALLLVLAAVPAAMAQAPAAPAGTEAFTVSGIAVDVSAANANAARDEAINQAQRKAWDELYRRIAPGGGNAPRMSDVDLSRLVQGFSIDEERVSATRYLGSMTVRFRPAAVRDVLAGTGAQYAEPPTRPFVLLPVTVIGGRPMLWEDRSAWRNAWEARPEGGSLVPLLVPYGELDDIAAINVESAMQGDAEAMRRITQKYNAAGAIVVRTDLAEGGAVPAGQLSVEISRYTADQPREQQTITVKADAADRPEDLMTRAVIQTSAAIDEAWRRENTTVAGPEQRLLVSVPIGGLSEWMEVRKRLTGVNAITRTDVLGLSRYEARIALTYRGDIPRLKQLLARRDLSLEQLPTPPRPPLVNQPVPPGQIQPPPPPVEELWQIAPLTGAGSVPVTPSPAVPGPGVGTPTRL</sequence>
<organism evidence="3 4">
    <name type="scientific">Azospirillum oleiclasticum</name>
    <dbReference type="NCBI Taxonomy" id="2735135"/>
    <lineage>
        <taxon>Bacteria</taxon>
        <taxon>Pseudomonadati</taxon>
        <taxon>Pseudomonadota</taxon>
        <taxon>Alphaproteobacteria</taxon>
        <taxon>Rhodospirillales</taxon>
        <taxon>Azospirillaceae</taxon>
        <taxon>Azospirillum</taxon>
    </lineage>
</organism>
<evidence type="ECO:0000313" key="3">
    <source>
        <dbReference type="EMBL" id="NYZ18371.1"/>
    </source>
</evidence>
<dbReference type="InterPro" id="IPR018642">
    <property type="entry name" value="DUF2066"/>
</dbReference>
<protein>
    <submittedName>
        <fullName evidence="3">DUF2066 domain-containing protein</fullName>
    </submittedName>
</protein>
<dbReference type="RefSeq" id="WP_180280120.1">
    <property type="nucleotide sequence ID" value="NZ_JABFDB010000001.1"/>
</dbReference>
<feature type="signal peptide" evidence="2">
    <location>
        <begin position="1"/>
        <end position="28"/>
    </location>
</feature>
<dbReference type="Pfam" id="PF09839">
    <property type="entry name" value="DUF2066"/>
    <property type="match status" value="1"/>
</dbReference>
<keyword evidence="2" id="KW-0732">Signal</keyword>
<comment type="caution">
    <text evidence="3">The sequence shown here is derived from an EMBL/GenBank/DDBJ whole genome shotgun (WGS) entry which is preliminary data.</text>
</comment>
<feature type="region of interest" description="Disordered" evidence="1">
    <location>
        <begin position="360"/>
        <end position="421"/>
    </location>
</feature>
<dbReference type="Proteomes" id="UP000584642">
    <property type="component" value="Unassembled WGS sequence"/>
</dbReference>
<feature type="compositionally biased region" description="Pro residues" evidence="1">
    <location>
        <begin position="363"/>
        <end position="387"/>
    </location>
</feature>
<name>A0ABX2T241_9PROT</name>
<evidence type="ECO:0000313" key="4">
    <source>
        <dbReference type="Proteomes" id="UP000584642"/>
    </source>
</evidence>